<dbReference type="GO" id="GO:0046872">
    <property type="term" value="F:metal ion binding"/>
    <property type="evidence" value="ECO:0007669"/>
    <property type="project" value="UniProtKB-KW"/>
</dbReference>
<feature type="transmembrane region" description="Helical" evidence="10">
    <location>
        <begin position="67"/>
        <end position="93"/>
    </location>
</feature>
<dbReference type="eggNOG" id="COG0239">
    <property type="taxonomic scope" value="Bacteria"/>
</dbReference>
<comment type="activity regulation">
    <text evidence="10">Na(+) is not transported, but it plays an essential structural role and its presence is essential for fluoride channel function.</text>
</comment>
<comment type="similarity">
    <text evidence="7 10">Belongs to the fluoride channel Fluc/FEX (TC 1.A.43) family.</text>
</comment>
<dbReference type="RefSeq" id="WP_005938508.1">
    <property type="nucleotide sequence ID" value="NZ_ATVK01000047.1"/>
</dbReference>
<dbReference type="GO" id="GO:0062054">
    <property type="term" value="F:fluoride channel activity"/>
    <property type="evidence" value="ECO:0007669"/>
    <property type="project" value="UniProtKB-UniRule"/>
</dbReference>
<protein>
    <recommendedName>
        <fullName evidence="10">Fluoride-specific ion channel FluC</fullName>
    </recommendedName>
</protein>
<dbReference type="GO" id="GO:0005886">
    <property type="term" value="C:plasma membrane"/>
    <property type="evidence" value="ECO:0007669"/>
    <property type="project" value="UniProtKB-SubCell"/>
</dbReference>
<keyword evidence="10" id="KW-0406">Ion transport</keyword>
<keyword evidence="2 10" id="KW-1003">Cell membrane</keyword>
<evidence type="ECO:0000256" key="2">
    <source>
        <dbReference type="ARBA" id="ARBA00022475"/>
    </source>
</evidence>
<feature type="transmembrane region" description="Helical" evidence="10">
    <location>
        <begin position="43"/>
        <end position="61"/>
    </location>
</feature>
<evidence type="ECO:0000313" key="11">
    <source>
        <dbReference type="EMBL" id="GAC57063.1"/>
    </source>
</evidence>
<comment type="function">
    <text evidence="9 10">Fluoride-specific ion channel. Important for reducing fluoride concentration in the cell, thus reducing its toxicity.</text>
</comment>
<evidence type="ECO:0000256" key="8">
    <source>
        <dbReference type="ARBA" id="ARBA00035585"/>
    </source>
</evidence>
<feature type="transmembrane region" description="Helical" evidence="10">
    <location>
        <begin position="100"/>
        <end position="122"/>
    </location>
</feature>
<dbReference type="PANTHER" id="PTHR28259">
    <property type="entry name" value="FLUORIDE EXPORT PROTEIN 1-RELATED"/>
    <property type="match status" value="1"/>
</dbReference>
<evidence type="ECO:0000256" key="4">
    <source>
        <dbReference type="ARBA" id="ARBA00022989"/>
    </source>
</evidence>
<accession>L7LAL8</accession>
<dbReference type="HAMAP" id="MF_00454">
    <property type="entry name" value="FluC"/>
    <property type="match status" value="1"/>
</dbReference>
<feature type="transmembrane region" description="Helical" evidence="10">
    <location>
        <begin position="6"/>
        <end position="23"/>
    </location>
</feature>
<comment type="caution">
    <text evidence="11">The sequence shown here is derived from an EMBL/GenBank/DDBJ whole genome shotgun (WGS) entry which is preliminary data.</text>
</comment>
<keyword evidence="12" id="KW-1185">Reference proteome</keyword>
<evidence type="ECO:0000256" key="1">
    <source>
        <dbReference type="ARBA" id="ARBA00004651"/>
    </source>
</evidence>
<dbReference type="EMBL" id="BANT01000016">
    <property type="protein sequence ID" value="GAC57063.1"/>
    <property type="molecule type" value="Genomic_DNA"/>
</dbReference>
<gene>
    <name evidence="10 11" type="primary">crcB</name>
    <name evidence="10" type="synonym">fluC</name>
    <name evidence="11" type="ORF">GOHSU_16_00200</name>
</gene>
<feature type="binding site" evidence="10">
    <location>
        <position position="80"/>
    </location>
    <ligand>
        <name>Na(+)</name>
        <dbReference type="ChEBI" id="CHEBI:29101"/>
        <note>structural</note>
    </ligand>
</feature>
<evidence type="ECO:0000256" key="7">
    <source>
        <dbReference type="ARBA" id="ARBA00035120"/>
    </source>
</evidence>
<keyword evidence="10" id="KW-0915">Sodium</keyword>
<dbReference type="PANTHER" id="PTHR28259:SF1">
    <property type="entry name" value="FLUORIDE EXPORT PROTEIN 1-RELATED"/>
    <property type="match status" value="1"/>
</dbReference>
<keyword evidence="4 10" id="KW-1133">Transmembrane helix</keyword>
<feature type="binding site" evidence="10">
    <location>
        <position position="77"/>
    </location>
    <ligand>
        <name>Na(+)</name>
        <dbReference type="ChEBI" id="CHEBI:29101"/>
        <note>structural</note>
    </ligand>
</feature>
<dbReference type="GO" id="GO:0140114">
    <property type="term" value="P:cellular detoxification of fluoride"/>
    <property type="evidence" value="ECO:0007669"/>
    <property type="project" value="UniProtKB-UniRule"/>
</dbReference>
<keyword evidence="5 10" id="KW-0472">Membrane</keyword>
<evidence type="ECO:0000256" key="6">
    <source>
        <dbReference type="ARBA" id="ARBA00023303"/>
    </source>
</evidence>
<keyword evidence="3 10" id="KW-0812">Transmembrane</keyword>
<evidence type="ECO:0000313" key="12">
    <source>
        <dbReference type="Proteomes" id="UP000053405"/>
    </source>
</evidence>
<comment type="subcellular location">
    <subcellularLocation>
        <location evidence="1 10">Cell membrane</location>
        <topology evidence="1 10">Multi-pass membrane protein</topology>
    </subcellularLocation>
</comment>
<sequence>MNQLWIVLGISVFGGLGALARSVQDTLVKDRFGSEFPRGTMAINIGGSFLLGVITGMVVTAEEPGPWAVVVGAGFCGGYTTFSTAMFEAAVLLREQRWRAATASVVGTLGATVVAAGVGLWLGAR</sequence>
<reference evidence="11 12" key="1">
    <citation type="submission" date="2012-12" db="EMBL/GenBank/DDBJ databases">
        <title>Whole genome shotgun sequence of Gordonia hirsuta NBRC 16056.</title>
        <authorList>
            <person name="Isaki-Nakamura S."/>
            <person name="Hosoyama A."/>
            <person name="Tsuchikane K."/>
            <person name="Katsumata H."/>
            <person name="Baba S."/>
            <person name="Yamazaki S."/>
            <person name="Fujita N."/>
        </authorList>
    </citation>
    <scope>NUCLEOTIDE SEQUENCE [LARGE SCALE GENOMIC DNA]</scope>
    <source>
        <strain evidence="11 12">NBRC 16056</strain>
    </source>
</reference>
<dbReference type="InterPro" id="IPR003691">
    <property type="entry name" value="FluC"/>
</dbReference>
<keyword evidence="10" id="KW-0813">Transport</keyword>
<dbReference type="STRING" id="1121927.GOHSU_16_00200"/>
<dbReference type="Pfam" id="PF02537">
    <property type="entry name" value="CRCB"/>
    <property type="match status" value="1"/>
</dbReference>
<dbReference type="OrthoDB" id="5148600at2"/>
<keyword evidence="6 10" id="KW-0407">Ion channel</keyword>
<dbReference type="Proteomes" id="UP000053405">
    <property type="component" value="Unassembled WGS sequence"/>
</dbReference>
<organism evidence="11 12">
    <name type="scientific">Gordonia hirsuta DSM 44140 = NBRC 16056</name>
    <dbReference type="NCBI Taxonomy" id="1121927"/>
    <lineage>
        <taxon>Bacteria</taxon>
        <taxon>Bacillati</taxon>
        <taxon>Actinomycetota</taxon>
        <taxon>Actinomycetes</taxon>
        <taxon>Mycobacteriales</taxon>
        <taxon>Gordoniaceae</taxon>
        <taxon>Gordonia</taxon>
    </lineage>
</organism>
<evidence type="ECO:0000256" key="3">
    <source>
        <dbReference type="ARBA" id="ARBA00022692"/>
    </source>
</evidence>
<comment type="catalytic activity">
    <reaction evidence="8">
        <text>fluoride(in) = fluoride(out)</text>
        <dbReference type="Rhea" id="RHEA:76159"/>
        <dbReference type="ChEBI" id="CHEBI:17051"/>
    </reaction>
    <physiologicalReaction direction="left-to-right" evidence="8">
        <dbReference type="Rhea" id="RHEA:76160"/>
    </physiologicalReaction>
</comment>
<evidence type="ECO:0000256" key="10">
    <source>
        <dbReference type="HAMAP-Rule" id="MF_00454"/>
    </source>
</evidence>
<evidence type="ECO:0000256" key="5">
    <source>
        <dbReference type="ARBA" id="ARBA00023136"/>
    </source>
</evidence>
<dbReference type="AlphaFoldDB" id="L7LAL8"/>
<evidence type="ECO:0000256" key="9">
    <source>
        <dbReference type="ARBA" id="ARBA00049940"/>
    </source>
</evidence>
<proteinExistence type="inferred from homology"/>
<keyword evidence="10" id="KW-0479">Metal-binding</keyword>
<name>L7LAL8_9ACTN</name>